<sequence length="435" mass="45980">MPRFPRRRRPQLPLCRDAPRTIGTVAALAAALAATLAATFAATPSFAGEVAVSGDRILVDGKPFVVHGAAGWERLDVLKGLGANAVRTYGDLGNEILDPAEKLGLKVALGFWLEPPRRGFDYANRAAVEEQLARLEAFVRAHKDHPALLMWGIGNEVEAEAPDPDLVYAAIGEAARRTKAIDPDHPTMAVLAETGEDKVSRLMKFAPDIDVLGLNSYGEALPSVIGRARAQGWTGPIMVTELGVIGQWDAPKTAWGAAVEPTSTAKADLLARYLGALEAGGAGEFVFFWGQKQEVTPTWHGLITPTGEWTGTAEAMATAWGGTTPGGDRAPRIARLAWRDGDHWPASGEGVAVLETSDPDGDPLTVEWTVMEESRDLKTGGDAESVPPSHAVALKVAGQDGATVTGLAPGHYRLFVTVRDGRGAAATGNLPFAVQ</sequence>
<protein>
    <recommendedName>
        <fullName evidence="4">Glycosyl hydrolases family 2, TIM barrel domain</fullName>
    </recommendedName>
</protein>
<keyword evidence="3" id="KW-1185">Reference proteome</keyword>
<evidence type="ECO:0000256" key="1">
    <source>
        <dbReference type="SAM" id="SignalP"/>
    </source>
</evidence>
<keyword evidence="1" id="KW-0732">Signal</keyword>
<feature type="signal peptide" evidence="1">
    <location>
        <begin position="1"/>
        <end position="47"/>
    </location>
</feature>
<name>A0A1M7ZIF0_9HYPH</name>
<dbReference type="PANTHER" id="PTHR42732">
    <property type="entry name" value="BETA-GALACTOSIDASE"/>
    <property type="match status" value="1"/>
</dbReference>
<accession>A0A1M7ZIF0</accession>
<dbReference type="AlphaFoldDB" id="A0A1M7ZIF0"/>
<proteinExistence type="predicted"/>
<organism evidence="2 3">
    <name type="scientific">Pseudoxanthobacter soli DSM 19599</name>
    <dbReference type="NCBI Taxonomy" id="1123029"/>
    <lineage>
        <taxon>Bacteria</taxon>
        <taxon>Pseudomonadati</taxon>
        <taxon>Pseudomonadota</taxon>
        <taxon>Alphaproteobacteria</taxon>
        <taxon>Hyphomicrobiales</taxon>
        <taxon>Segnochrobactraceae</taxon>
        <taxon>Pseudoxanthobacter</taxon>
    </lineage>
</organism>
<evidence type="ECO:0008006" key="4">
    <source>
        <dbReference type="Google" id="ProtNLM"/>
    </source>
</evidence>
<reference evidence="2 3" key="1">
    <citation type="submission" date="2016-12" db="EMBL/GenBank/DDBJ databases">
        <authorList>
            <person name="Song W.-J."/>
            <person name="Kurnit D.M."/>
        </authorList>
    </citation>
    <scope>NUCLEOTIDE SEQUENCE [LARGE SCALE GENOMIC DNA]</scope>
    <source>
        <strain evidence="2 3">DSM 19599</strain>
    </source>
</reference>
<dbReference type="InterPro" id="IPR017853">
    <property type="entry name" value="GH"/>
</dbReference>
<dbReference type="SUPFAM" id="SSF51445">
    <property type="entry name" value="(Trans)glycosidases"/>
    <property type="match status" value="1"/>
</dbReference>
<dbReference type="STRING" id="1123029.SAMN02745172_01826"/>
<dbReference type="InterPro" id="IPR051913">
    <property type="entry name" value="GH2_Domain-Containing"/>
</dbReference>
<gene>
    <name evidence="2" type="ORF">SAMN02745172_01826</name>
</gene>
<evidence type="ECO:0000313" key="3">
    <source>
        <dbReference type="Proteomes" id="UP000186406"/>
    </source>
</evidence>
<dbReference type="Gene3D" id="3.20.20.80">
    <property type="entry name" value="Glycosidases"/>
    <property type="match status" value="1"/>
</dbReference>
<evidence type="ECO:0000313" key="2">
    <source>
        <dbReference type="EMBL" id="SHO64685.1"/>
    </source>
</evidence>
<dbReference type="Proteomes" id="UP000186406">
    <property type="component" value="Unassembled WGS sequence"/>
</dbReference>
<dbReference type="InterPro" id="IPR013783">
    <property type="entry name" value="Ig-like_fold"/>
</dbReference>
<dbReference type="PANTHER" id="PTHR42732:SF1">
    <property type="entry name" value="BETA-MANNOSIDASE"/>
    <property type="match status" value="1"/>
</dbReference>
<dbReference type="EMBL" id="FRXO01000003">
    <property type="protein sequence ID" value="SHO64685.1"/>
    <property type="molecule type" value="Genomic_DNA"/>
</dbReference>
<feature type="chain" id="PRO_5012184425" description="Glycosyl hydrolases family 2, TIM barrel domain" evidence="1">
    <location>
        <begin position="48"/>
        <end position="435"/>
    </location>
</feature>
<dbReference type="Gene3D" id="2.60.40.10">
    <property type="entry name" value="Immunoglobulins"/>
    <property type="match status" value="1"/>
</dbReference>